<dbReference type="Proteomes" id="UP000729701">
    <property type="component" value="Unassembled WGS sequence"/>
</dbReference>
<evidence type="ECO:0000256" key="1">
    <source>
        <dbReference type="SAM" id="MobiDB-lite"/>
    </source>
</evidence>
<reference evidence="2" key="2">
    <citation type="journal article" date="2022" name="Microbiol. Resour. Announc.">
        <title>Metagenome Sequencing to Explore Phylogenomics of Terrestrial Cyanobacteria.</title>
        <authorList>
            <person name="Ward R.D."/>
            <person name="Stajich J.E."/>
            <person name="Johansen J.R."/>
            <person name="Huntemann M."/>
            <person name="Clum A."/>
            <person name="Foster B."/>
            <person name="Foster B."/>
            <person name="Roux S."/>
            <person name="Palaniappan K."/>
            <person name="Varghese N."/>
            <person name="Mukherjee S."/>
            <person name="Reddy T.B.K."/>
            <person name="Daum C."/>
            <person name="Copeland A."/>
            <person name="Chen I.A."/>
            <person name="Ivanova N.N."/>
            <person name="Kyrpides N.C."/>
            <person name="Shapiro N."/>
            <person name="Eloe-Fadrosh E.A."/>
            <person name="Pietrasiak N."/>
        </authorList>
    </citation>
    <scope>NUCLEOTIDE SEQUENCE</scope>
    <source>
        <strain evidence="2">GSE-NOS-MK-12-04C</strain>
    </source>
</reference>
<feature type="region of interest" description="Disordered" evidence="1">
    <location>
        <begin position="63"/>
        <end position="84"/>
    </location>
</feature>
<protein>
    <submittedName>
        <fullName evidence="2">DNA sulfur modification protein DndB</fullName>
    </submittedName>
</protein>
<comment type="caution">
    <text evidence="2">The sequence shown here is derived from an EMBL/GenBank/DDBJ whole genome shotgun (WGS) entry which is preliminary data.</text>
</comment>
<name>A0A951UV15_9CYAN</name>
<organism evidence="2 3">
    <name type="scientific">Cyanomargarita calcarea GSE-NOS-MK-12-04C</name>
    <dbReference type="NCBI Taxonomy" id="2839659"/>
    <lineage>
        <taxon>Bacteria</taxon>
        <taxon>Bacillati</taxon>
        <taxon>Cyanobacteriota</taxon>
        <taxon>Cyanophyceae</taxon>
        <taxon>Nostocales</taxon>
        <taxon>Cyanomargaritaceae</taxon>
        <taxon>Cyanomargarita</taxon>
    </lineage>
</organism>
<gene>
    <name evidence="2" type="ORF">KME60_23755</name>
</gene>
<dbReference type="InterPro" id="IPR017601">
    <property type="entry name" value="DGQHR-contain_dom"/>
</dbReference>
<reference evidence="2" key="1">
    <citation type="submission" date="2021-05" db="EMBL/GenBank/DDBJ databases">
        <authorList>
            <person name="Pietrasiak N."/>
            <person name="Ward R."/>
            <person name="Stajich J.E."/>
            <person name="Kurbessoian T."/>
        </authorList>
    </citation>
    <scope>NUCLEOTIDE SEQUENCE</scope>
    <source>
        <strain evidence="2">GSE-NOS-MK-12-04C</strain>
    </source>
</reference>
<dbReference type="InterPro" id="IPR017642">
    <property type="entry name" value="DNA_S_mod_DndB"/>
</dbReference>
<dbReference type="Pfam" id="PF14072">
    <property type="entry name" value="DndB"/>
    <property type="match status" value="1"/>
</dbReference>
<evidence type="ECO:0000313" key="3">
    <source>
        <dbReference type="Proteomes" id="UP000729701"/>
    </source>
</evidence>
<dbReference type="CDD" id="cd16412">
    <property type="entry name" value="dndB"/>
    <property type="match status" value="1"/>
</dbReference>
<evidence type="ECO:0000313" key="2">
    <source>
        <dbReference type="EMBL" id="MBW4670347.1"/>
    </source>
</evidence>
<proteinExistence type="predicted"/>
<feature type="compositionally biased region" description="Basic and acidic residues" evidence="1">
    <location>
        <begin position="74"/>
        <end position="84"/>
    </location>
</feature>
<sequence>MAQINEDAANTVPSETKSQFNTFLEPFFSQYHRERCYPGLIFQQGKRVMLQINVPASDFSGLLQAKPSTGNDPDSGKNRPEVKGHAEEIKEYIVDRVRKGKPWIVGTLTANVASKDIKILEFGRGICLVVIPRGIKLDITDGQHRKSAIHKLIESAESNLISDDDFPITLVLEGDFQQCQADFRDMAQTRQLDKSLLVSFGEFSGRVGITKELIKRVPMFQGKTEKIKLTPASKQKLIYTTNYIARFVSCVFTNDPSNQLRDYDVYETSDALVISLNQFFSECNNTEYVFDTEAEELTVDEVTDFKEDCLLGVSVGLEILGRLLYFIYIQGDNSFNEERITELAQLDWSRQNPLWKDNVVRIDPKPKNPDKPYKLSTGTTAAVDAVKMVQIKLGWM</sequence>
<dbReference type="EMBL" id="JAHHGZ010000030">
    <property type="protein sequence ID" value="MBW4670347.1"/>
    <property type="molecule type" value="Genomic_DNA"/>
</dbReference>
<dbReference type="NCBIfam" id="TIGR03187">
    <property type="entry name" value="DGQHR"/>
    <property type="match status" value="1"/>
</dbReference>
<accession>A0A951UV15</accession>
<dbReference type="AlphaFoldDB" id="A0A951UV15"/>